<dbReference type="InterPro" id="IPR038352">
    <property type="entry name" value="Imelysin_sf"/>
</dbReference>
<dbReference type="OrthoDB" id="5729110at2"/>
<dbReference type="CDD" id="cd14659">
    <property type="entry name" value="Imelysin-like_IPPA"/>
    <property type="match status" value="1"/>
</dbReference>
<organism evidence="5 6">
    <name type="scientific">Rubellimicrobium roseum</name>
    <dbReference type="NCBI Taxonomy" id="687525"/>
    <lineage>
        <taxon>Bacteria</taxon>
        <taxon>Pseudomonadati</taxon>
        <taxon>Pseudomonadota</taxon>
        <taxon>Alphaproteobacteria</taxon>
        <taxon>Rhodobacterales</taxon>
        <taxon>Roseobacteraceae</taxon>
        <taxon>Rubellimicrobium</taxon>
    </lineage>
</organism>
<comment type="subcellular location">
    <subcellularLocation>
        <location evidence="1">Cell envelope</location>
    </subcellularLocation>
</comment>
<dbReference type="InterPro" id="IPR034984">
    <property type="entry name" value="Imelysin-like_IPPA"/>
</dbReference>
<evidence type="ECO:0000313" key="5">
    <source>
        <dbReference type="EMBL" id="TNC74743.1"/>
    </source>
</evidence>
<keyword evidence="2 3" id="KW-0732">Signal</keyword>
<accession>A0A5C4NJI2</accession>
<evidence type="ECO:0000256" key="1">
    <source>
        <dbReference type="ARBA" id="ARBA00004196"/>
    </source>
</evidence>
<evidence type="ECO:0000256" key="2">
    <source>
        <dbReference type="ARBA" id="ARBA00022729"/>
    </source>
</evidence>
<dbReference type="RefSeq" id="WP_139079737.1">
    <property type="nucleotide sequence ID" value="NZ_VDFV01000001.1"/>
</dbReference>
<evidence type="ECO:0000259" key="4">
    <source>
        <dbReference type="Pfam" id="PF09375"/>
    </source>
</evidence>
<sequence>MRLALVLALLATPALAGVEEVTQQHLRPGVAAFAEATEALAQAARADCTAEALRPAYDAAWTAWSPIADLRLGPTEPAALTIAYWPDQRGAGAKALRGLLASDAPALRDPAAFAEVSAAARGFPALDRLLGDPELSGYGTNSPTCTLVQTVTADMAAQGAALAEGWQAEAEALASAGEAGNARYLTEDEAFRALYTQILSALEFTADTRLGRPLGEPGRPRPTRAEFWRTGRPLPNALASAEAAVAVAQLLAEIPLPLTEAALDQVRHAAAAIDDPTFQNIEDPTARLKLEILQQRVRALLDIVEAEVGAPRGLQPGFNSRDGD</sequence>
<name>A0A5C4NJI2_9RHOB</name>
<proteinExistence type="predicted"/>
<dbReference type="Proteomes" id="UP000305709">
    <property type="component" value="Unassembled WGS sequence"/>
</dbReference>
<dbReference type="Pfam" id="PF09375">
    <property type="entry name" value="Peptidase_M75"/>
    <property type="match status" value="1"/>
</dbReference>
<evidence type="ECO:0000256" key="3">
    <source>
        <dbReference type="SAM" id="SignalP"/>
    </source>
</evidence>
<dbReference type="InterPro" id="IPR018976">
    <property type="entry name" value="Imelysin-like"/>
</dbReference>
<feature type="domain" description="Imelysin-like" evidence="4">
    <location>
        <begin position="29"/>
        <end position="302"/>
    </location>
</feature>
<dbReference type="AlphaFoldDB" id="A0A5C4NJI2"/>
<dbReference type="EMBL" id="VDFV01000001">
    <property type="protein sequence ID" value="TNC74743.1"/>
    <property type="molecule type" value="Genomic_DNA"/>
</dbReference>
<reference evidence="5 6" key="1">
    <citation type="submission" date="2019-06" db="EMBL/GenBank/DDBJ databases">
        <authorList>
            <person name="Jiang L."/>
        </authorList>
    </citation>
    <scope>NUCLEOTIDE SEQUENCE [LARGE SCALE GENOMIC DNA]</scope>
    <source>
        <strain evidence="5 6">YIM 48858</strain>
    </source>
</reference>
<comment type="caution">
    <text evidence="5">The sequence shown here is derived from an EMBL/GenBank/DDBJ whole genome shotgun (WGS) entry which is preliminary data.</text>
</comment>
<feature type="chain" id="PRO_5023130892" evidence="3">
    <location>
        <begin position="17"/>
        <end position="324"/>
    </location>
</feature>
<evidence type="ECO:0000313" key="6">
    <source>
        <dbReference type="Proteomes" id="UP000305709"/>
    </source>
</evidence>
<keyword evidence="6" id="KW-1185">Reference proteome</keyword>
<gene>
    <name evidence="5" type="ORF">FHG71_00990</name>
</gene>
<dbReference type="Gene3D" id="1.20.1420.20">
    <property type="entry name" value="M75 peptidase, HXXE motif"/>
    <property type="match status" value="1"/>
</dbReference>
<protein>
    <submittedName>
        <fullName evidence="5">Signal peptidase</fullName>
    </submittedName>
</protein>
<dbReference type="GO" id="GO:0030313">
    <property type="term" value="C:cell envelope"/>
    <property type="evidence" value="ECO:0007669"/>
    <property type="project" value="UniProtKB-SubCell"/>
</dbReference>
<feature type="signal peptide" evidence="3">
    <location>
        <begin position="1"/>
        <end position="16"/>
    </location>
</feature>